<sequence length="349" mass="38962">MDLIHTFLNVVAPPATFFSLCLLLPPYSFVKLFLSTLRYLFSENVAGKVVIITGASSGIGEHLAYEYAKRGARLALVARRENPVREVADRALQYGSPDVLMIPADVSSVDDCRRIVDETIDRFGRLDHLVNNAGIMSVSLFEEATDITAFRAIMDINFWGSVYTTRLALPHLKESRGKIVALASSASWLPAPRMSIYNASKAAMVLFYEILRIEVGTDIAITIVTPGFIESEMTQGKFLVEDGKMVVDQDLRDVQVSAIPVETVRSCARAIVNSACRGERYLTEPPWFKVTYFWKVFCPEVLECCYRVMYMNRPGTPDKEAPSKKILDLTGAKNILYPSTLHSPEIKTD</sequence>
<keyword evidence="7" id="KW-0472">Membrane</keyword>
<dbReference type="GO" id="GO:0072582">
    <property type="term" value="F:17-beta-hydroxysteroid dehydrogenase (NADP+) activity"/>
    <property type="evidence" value="ECO:0007669"/>
    <property type="project" value="TreeGrafter"/>
</dbReference>
<dbReference type="GO" id="GO:0005829">
    <property type="term" value="C:cytosol"/>
    <property type="evidence" value="ECO:0007669"/>
    <property type="project" value="TreeGrafter"/>
</dbReference>
<comment type="caution">
    <text evidence="9">The sequence shown here is derived from an EMBL/GenBank/DDBJ whole genome shotgun (WGS) entry which is preliminary data.</text>
</comment>
<feature type="transmembrane region" description="Helical" evidence="7">
    <location>
        <begin position="15"/>
        <end position="34"/>
    </location>
</feature>
<comment type="similarity">
    <text evidence="2 6">Belongs to the short-chain dehydrogenases/reductases (SDR) family.</text>
</comment>
<evidence type="ECO:0000256" key="7">
    <source>
        <dbReference type="SAM" id="Phobius"/>
    </source>
</evidence>
<keyword evidence="7" id="KW-0812">Transmembrane</keyword>
<proteinExistence type="inferred from homology"/>
<keyword evidence="4" id="KW-0735">Signal-anchor</keyword>
<dbReference type="EMBL" id="RXIC02000022">
    <property type="protein sequence ID" value="KAB1217490.1"/>
    <property type="molecule type" value="Genomic_DNA"/>
</dbReference>
<evidence type="ECO:0000313" key="9">
    <source>
        <dbReference type="EMBL" id="KAB1217490.1"/>
    </source>
</evidence>
<dbReference type="Proteomes" id="UP000516437">
    <property type="component" value="Chromosome 4"/>
</dbReference>
<evidence type="ECO:0000256" key="4">
    <source>
        <dbReference type="ARBA" id="ARBA00022968"/>
    </source>
</evidence>
<evidence type="ECO:0000256" key="1">
    <source>
        <dbReference type="ARBA" id="ARBA00004606"/>
    </source>
</evidence>
<dbReference type="PANTHER" id="PTHR43391">
    <property type="entry name" value="RETINOL DEHYDROGENASE-RELATED"/>
    <property type="match status" value="1"/>
</dbReference>
<dbReference type="SMART" id="SM00822">
    <property type="entry name" value="PKS_KR"/>
    <property type="match status" value="1"/>
</dbReference>
<accession>A0A6A1W3V0</accession>
<dbReference type="InterPro" id="IPR020904">
    <property type="entry name" value="Sc_DH/Rdtase_CS"/>
</dbReference>
<comment type="subcellular location">
    <subcellularLocation>
        <location evidence="1">Membrane</location>
        <topology evidence="1">Single-pass type II membrane protein</topology>
    </subcellularLocation>
</comment>
<dbReference type="AlphaFoldDB" id="A0A6A1W3V0"/>
<dbReference type="PROSITE" id="PS00061">
    <property type="entry name" value="ADH_SHORT"/>
    <property type="match status" value="1"/>
</dbReference>
<dbReference type="Pfam" id="PF00106">
    <property type="entry name" value="adh_short"/>
    <property type="match status" value="1"/>
</dbReference>
<dbReference type="InterPro" id="IPR002347">
    <property type="entry name" value="SDR_fam"/>
</dbReference>
<gene>
    <name evidence="9" type="ORF">CJ030_MR4G008748</name>
</gene>
<evidence type="ECO:0000259" key="8">
    <source>
        <dbReference type="SMART" id="SM00822"/>
    </source>
</evidence>
<evidence type="ECO:0000256" key="6">
    <source>
        <dbReference type="RuleBase" id="RU000363"/>
    </source>
</evidence>
<evidence type="ECO:0000256" key="5">
    <source>
        <dbReference type="ARBA" id="ARBA00023002"/>
    </source>
</evidence>
<dbReference type="PRINTS" id="PR00081">
    <property type="entry name" value="GDHRDH"/>
</dbReference>
<dbReference type="SUPFAM" id="SSF51735">
    <property type="entry name" value="NAD(P)-binding Rossmann-fold domains"/>
    <property type="match status" value="1"/>
</dbReference>
<evidence type="ECO:0000256" key="3">
    <source>
        <dbReference type="ARBA" id="ARBA00022857"/>
    </source>
</evidence>
<keyword evidence="10" id="KW-1185">Reference proteome</keyword>
<dbReference type="NCBIfam" id="NF004825">
    <property type="entry name" value="PRK06181.1"/>
    <property type="match status" value="1"/>
</dbReference>
<dbReference type="GO" id="GO:0016020">
    <property type="term" value="C:membrane"/>
    <property type="evidence" value="ECO:0007669"/>
    <property type="project" value="UniProtKB-SubCell"/>
</dbReference>
<feature type="domain" description="Ketoreductase" evidence="8">
    <location>
        <begin position="48"/>
        <end position="232"/>
    </location>
</feature>
<organism evidence="9 10">
    <name type="scientific">Morella rubra</name>
    <name type="common">Chinese bayberry</name>
    <dbReference type="NCBI Taxonomy" id="262757"/>
    <lineage>
        <taxon>Eukaryota</taxon>
        <taxon>Viridiplantae</taxon>
        <taxon>Streptophyta</taxon>
        <taxon>Embryophyta</taxon>
        <taxon>Tracheophyta</taxon>
        <taxon>Spermatophyta</taxon>
        <taxon>Magnoliopsida</taxon>
        <taxon>eudicotyledons</taxon>
        <taxon>Gunneridae</taxon>
        <taxon>Pentapetalae</taxon>
        <taxon>rosids</taxon>
        <taxon>fabids</taxon>
        <taxon>Fagales</taxon>
        <taxon>Myricaceae</taxon>
        <taxon>Morella</taxon>
    </lineage>
</organism>
<dbReference type="PRINTS" id="PR00080">
    <property type="entry name" value="SDRFAMILY"/>
</dbReference>
<dbReference type="InterPro" id="IPR057326">
    <property type="entry name" value="KR_dom"/>
</dbReference>
<keyword evidence="5" id="KW-0560">Oxidoreductase</keyword>
<evidence type="ECO:0000313" key="10">
    <source>
        <dbReference type="Proteomes" id="UP000516437"/>
    </source>
</evidence>
<dbReference type="PANTHER" id="PTHR43391:SF89">
    <property type="entry name" value="11-BETA-HYDROXYSTEROID DEHYDROGENASE 1A-RELATED"/>
    <property type="match status" value="1"/>
</dbReference>
<dbReference type="Gene3D" id="3.40.50.720">
    <property type="entry name" value="NAD(P)-binding Rossmann-like Domain"/>
    <property type="match status" value="1"/>
</dbReference>
<keyword evidence="3" id="KW-0521">NADP</keyword>
<keyword evidence="7" id="KW-1133">Transmembrane helix</keyword>
<reference evidence="9 10" key="1">
    <citation type="journal article" date="2019" name="Plant Biotechnol. J.">
        <title>The red bayberry genome and genetic basis of sex determination.</title>
        <authorList>
            <person name="Jia H.M."/>
            <person name="Jia H.J."/>
            <person name="Cai Q.L."/>
            <person name="Wang Y."/>
            <person name="Zhao H.B."/>
            <person name="Yang W.F."/>
            <person name="Wang G.Y."/>
            <person name="Li Y.H."/>
            <person name="Zhan D.L."/>
            <person name="Shen Y.T."/>
            <person name="Niu Q.F."/>
            <person name="Chang L."/>
            <person name="Qiu J."/>
            <person name="Zhao L."/>
            <person name="Xie H.B."/>
            <person name="Fu W.Y."/>
            <person name="Jin J."/>
            <person name="Li X.W."/>
            <person name="Jiao Y."/>
            <person name="Zhou C.C."/>
            <person name="Tu T."/>
            <person name="Chai C.Y."/>
            <person name="Gao J.L."/>
            <person name="Fan L.J."/>
            <person name="van de Weg E."/>
            <person name="Wang J.Y."/>
            <person name="Gao Z.S."/>
        </authorList>
    </citation>
    <scope>NUCLEOTIDE SEQUENCE [LARGE SCALE GENOMIC DNA]</scope>
    <source>
        <tissue evidence="9">Leaves</tissue>
    </source>
</reference>
<protein>
    <submittedName>
        <fullName evidence="9">11-beta-hydroxysteroid dehydrogenase 1B</fullName>
    </submittedName>
</protein>
<dbReference type="GO" id="GO:0008202">
    <property type="term" value="P:steroid metabolic process"/>
    <property type="evidence" value="ECO:0007669"/>
    <property type="project" value="TreeGrafter"/>
</dbReference>
<name>A0A6A1W3V0_9ROSI</name>
<dbReference type="OrthoDB" id="47007at2759"/>
<dbReference type="InterPro" id="IPR036291">
    <property type="entry name" value="NAD(P)-bd_dom_sf"/>
</dbReference>
<evidence type="ECO:0000256" key="2">
    <source>
        <dbReference type="ARBA" id="ARBA00006484"/>
    </source>
</evidence>